<dbReference type="KEGG" id="spph:KFK14_00790"/>
<feature type="chain" id="PRO_5037792114" evidence="1">
    <location>
        <begin position="29"/>
        <end position="228"/>
    </location>
</feature>
<name>A0A975Q239_9SPHN</name>
<gene>
    <name evidence="2" type="ORF">KFK14_00790</name>
</gene>
<feature type="signal peptide" evidence="1">
    <location>
        <begin position="1"/>
        <end position="28"/>
    </location>
</feature>
<protein>
    <submittedName>
        <fullName evidence="2">DUF2490 domain-containing protein</fullName>
    </submittedName>
</protein>
<dbReference type="Proteomes" id="UP000681425">
    <property type="component" value="Chromosome"/>
</dbReference>
<accession>A0A975Q239</accession>
<dbReference type="Pfam" id="PF10677">
    <property type="entry name" value="DUF2490"/>
    <property type="match status" value="1"/>
</dbReference>
<dbReference type="RefSeq" id="WP_212609528.1">
    <property type="nucleotide sequence ID" value="NZ_CP073910.1"/>
</dbReference>
<evidence type="ECO:0000313" key="2">
    <source>
        <dbReference type="EMBL" id="QUT06072.1"/>
    </source>
</evidence>
<keyword evidence="3" id="KW-1185">Reference proteome</keyword>
<keyword evidence="1" id="KW-0732">Signal</keyword>
<dbReference type="InterPro" id="IPR019619">
    <property type="entry name" value="DUF2490"/>
</dbReference>
<evidence type="ECO:0000256" key="1">
    <source>
        <dbReference type="SAM" id="SignalP"/>
    </source>
</evidence>
<dbReference type="AlphaFoldDB" id="A0A975Q239"/>
<dbReference type="EMBL" id="CP073910">
    <property type="protein sequence ID" value="QUT06072.1"/>
    <property type="molecule type" value="Genomic_DNA"/>
</dbReference>
<proteinExistence type="predicted"/>
<organism evidence="2 3">
    <name type="scientific">Sphingobium phenoxybenzoativorans</name>
    <dbReference type="NCBI Taxonomy" id="1592790"/>
    <lineage>
        <taxon>Bacteria</taxon>
        <taxon>Pseudomonadati</taxon>
        <taxon>Pseudomonadota</taxon>
        <taxon>Alphaproteobacteria</taxon>
        <taxon>Sphingomonadales</taxon>
        <taxon>Sphingomonadaceae</taxon>
        <taxon>Sphingobium</taxon>
    </lineage>
</organism>
<evidence type="ECO:0000313" key="3">
    <source>
        <dbReference type="Proteomes" id="UP000681425"/>
    </source>
</evidence>
<sequence length="228" mass="25656">MVSALNCRWLSVTGFLIASAVSATPASADDAQLWTLSRVNVKVAPRLLLGNETIFRTSEQRGDYDLVDHVLLGYQLDRKITVWIGYTHQTAMNHGRTSAIEQRFRQQLNFDNVASFGPVIFGGRVRLEERWRTGQIGTGWRLRPQIRLTMPLTDKVALAANHESFIDLNRTSFQSVSGEERMRNAITLSAILNKHFSAEAGYLQQHLFYPTNTVRNANVATFSLAANF</sequence>
<reference evidence="2" key="1">
    <citation type="submission" date="2021-04" db="EMBL/GenBank/DDBJ databases">
        <title>Isolation of p-tert-butylphenol degrading bacteria Sphingobium phenoxybenzoativorans Tas13 from active sludge.</title>
        <authorList>
            <person name="Li Y."/>
        </authorList>
    </citation>
    <scope>NUCLEOTIDE SEQUENCE</scope>
    <source>
        <strain evidence="2">Tas13</strain>
    </source>
</reference>